<feature type="transmembrane region" description="Helical" evidence="1">
    <location>
        <begin position="379"/>
        <end position="400"/>
    </location>
</feature>
<feature type="transmembrane region" description="Helical" evidence="1">
    <location>
        <begin position="116"/>
        <end position="135"/>
    </location>
</feature>
<keyword evidence="1" id="KW-1133">Transmembrane helix</keyword>
<feature type="transmembrane region" description="Helical" evidence="1">
    <location>
        <begin position="81"/>
        <end position="104"/>
    </location>
</feature>
<feature type="transmembrane region" description="Helical" evidence="1">
    <location>
        <begin position="303"/>
        <end position="321"/>
    </location>
</feature>
<protein>
    <recommendedName>
        <fullName evidence="4">DUF2029 domain-containing protein</fullName>
    </recommendedName>
</protein>
<dbReference type="RefSeq" id="WP_382311843.1">
    <property type="nucleotide sequence ID" value="NZ_JBHUFD010000001.1"/>
</dbReference>
<evidence type="ECO:0000313" key="3">
    <source>
        <dbReference type="Proteomes" id="UP001597197"/>
    </source>
</evidence>
<sequence>MRPLYPARLHWLLYALLFGLLLLLTPNAGFSSDVTCWLNWATYTGAHGLGNAYTLESNNYNPLYQYVLFGYAKLAGSPQAIAAYIHCLKWFTLLFDFGGAIMAVRYFGWGDGNQRFLLSLLFLLNVGYLYNTVAWEQVDAIVGTLAFVAVVQALRQRPVGSFVWLVLALNMKTQAIIFLPPLLLLWAPQWWLAPRRLAQAVGLGAVAQGLLLLPFAQSGTLLQLGAVVSGAVDHYPNASLNCYNMWVLFFSDFLVPDSQLYAGLSYKAWGLLSFCSASTIILLPLGLATLHKLRTRTTFGPPDYPFVLLSLGLVPLAFCFFNTQMHERYWHPALLLLGAHAILTRRYALFGVFSLAYYLNLEALLHYIGAFSHYPTLLFRPKLVAALFGGVMLGGSWQLYRAASPWAVWRQLRQPLPPPVAALA</sequence>
<evidence type="ECO:0000313" key="2">
    <source>
        <dbReference type="EMBL" id="MFD1871526.1"/>
    </source>
</evidence>
<keyword evidence="3" id="KW-1185">Reference proteome</keyword>
<accession>A0ABW4QQL4</accession>
<gene>
    <name evidence="2" type="ORF">ACFSDX_03760</name>
</gene>
<comment type="caution">
    <text evidence="2">The sequence shown here is derived from an EMBL/GenBank/DDBJ whole genome shotgun (WGS) entry which is preliminary data.</text>
</comment>
<feature type="transmembrane region" description="Helical" evidence="1">
    <location>
        <begin position="333"/>
        <end position="359"/>
    </location>
</feature>
<dbReference type="Proteomes" id="UP001597197">
    <property type="component" value="Unassembled WGS sequence"/>
</dbReference>
<dbReference type="EMBL" id="JBHUFD010000001">
    <property type="protein sequence ID" value="MFD1871526.1"/>
    <property type="molecule type" value="Genomic_DNA"/>
</dbReference>
<reference evidence="3" key="1">
    <citation type="journal article" date="2019" name="Int. J. Syst. Evol. Microbiol.">
        <title>The Global Catalogue of Microorganisms (GCM) 10K type strain sequencing project: providing services to taxonomists for standard genome sequencing and annotation.</title>
        <authorList>
            <consortium name="The Broad Institute Genomics Platform"/>
            <consortium name="The Broad Institute Genome Sequencing Center for Infectious Disease"/>
            <person name="Wu L."/>
            <person name="Ma J."/>
        </authorList>
    </citation>
    <scope>NUCLEOTIDE SEQUENCE [LARGE SCALE GENOMIC DNA]</scope>
    <source>
        <strain evidence="3">CGMCC 1.15795</strain>
    </source>
</reference>
<proteinExistence type="predicted"/>
<keyword evidence="1" id="KW-0472">Membrane</keyword>
<keyword evidence="1" id="KW-0812">Transmembrane</keyword>
<feature type="transmembrane region" description="Helical" evidence="1">
    <location>
        <begin position="268"/>
        <end position="291"/>
    </location>
</feature>
<feature type="transmembrane region" description="Helical" evidence="1">
    <location>
        <begin position="162"/>
        <end position="185"/>
    </location>
</feature>
<name>A0ABW4QQL4_9BACT</name>
<organism evidence="2 3">
    <name type="scientific">Hymenobacter bucti</name>
    <dbReference type="NCBI Taxonomy" id="1844114"/>
    <lineage>
        <taxon>Bacteria</taxon>
        <taxon>Pseudomonadati</taxon>
        <taxon>Bacteroidota</taxon>
        <taxon>Cytophagia</taxon>
        <taxon>Cytophagales</taxon>
        <taxon>Hymenobacteraceae</taxon>
        <taxon>Hymenobacter</taxon>
    </lineage>
</organism>
<evidence type="ECO:0000256" key="1">
    <source>
        <dbReference type="SAM" id="Phobius"/>
    </source>
</evidence>
<evidence type="ECO:0008006" key="4">
    <source>
        <dbReference type="Google" id="ProtNLM"/>
    </source>
</evidence>